<comment type="caution">
    <text evidence="1">The sequence shown here is derived from an EMBL/GenBank/DDBJ whole genome shotgun (WGS) entry which is preliminary data.</text>
</comment>
<evidence type="ECO:0000313" key="2">
    <source>
        <dbReference type="Proteomes" id="UP000237749"/>
    </source>
</evidence>
<protein>
    <submittedName>
        <fullName evidence="1">Uncharacterized protein</fullName>
    </submittedName>
</protein>
<name>A0A2S6HJA1_9FIRM</name>
<evidence type="ECO:0000313" key="1">
    <source>
        <dbReference type="EMBL" id="PPK77537.1"/>
    </source>
</evidence>
<keyword evidence="2" id="KW-1185">Reference proteome</keyword>
<accession>A0A2S6HJA1</accession>
<reference evidence="1 2" key="1">
    <citation type="submission" date="2018-02" db="EMBL/GenBank/DDBJ databases">
        <title>Genomic Encyclopedia of Archaeal and Bacterial Type Strains, Phase II (KMG-II): from individual species to whole genera.</title>
        <authorList>
            <person name="Goeker M."/>
        </authorList>
    </citation>
    <scope>NUCLEOTIDE SEQUENCE [LARGE SCALE GENOMIC DNA]</scope>
    <source>
        <strain evidence="1 2">DSM 3808</strain>
    </source>
</reference>
<dbReference type="Proteomes" id="UP000237749">
    <property type="component" value="Unassembled WGS sequence"/>
</dbReference>
<dbReference type="RefSeq" id="WP_104439302.1">
    <property type="nucleotide sequence ID" value="NZ_PTJA01000016.1"/>
</dbReference>
<gene>
    <name evidence="1" type="ORF">BXY41_11676</name>
</gene>
<dbReference type="AlphaFoldDB" id="A0A2S6HJA1"/>
<organism evidence="1 2">
    <name type="scientific">Lacrimispora xylanisolvens</name>
    <dbReference type="NCBI Taxonomy" id="384636"/>
    <lineage>
        <taxon>Bacteria</taxon>
        <taxon>Bacillati</taxon>
        <taxon>Bacillota</taxon>
        <taxon>Clostridia</taxon>
        <taxon>Lachnospirales</taxon>
        <taxon>Lachnospiraceae</taxon>
        <taxon>Lacrimispora</taxon>
    </lineage>
</organism>
<dbReference type="InterPro" id="IPR013324">
    <property type="entry name" value="RNA_pol_sigma_r3/r4-like"/>
</dbReference>
<dbReference type="OrthoDB" id="9782991at2"/>
<dbReference type="SUPFAM" id="SSF88659">
    <property type="entry name" value="Sigma3 and sigma4 domains of RNA polymerase sigma factors"/>
    <property type="match status" value="1"/>
</dbReference>
<sequence length="123" mass="14694">MKNKTMDQLKNLVAFNAAISDADEDIQIIQKEMASYGYDDKYVDALNDLKQKVICYRYQKVKICLELYDKIENMEDEQEKRLMKYRYIRGYTWDVIADKMGYSVRQIFNIHNKSLSSVNHFKI</sequence>
<dbReference type="EMBL" id="PTJA01000016">
    <property type="protein sequence ID" value="PPK77537.1"/>
    <property type="molecule type" value="Genomic_DNA"/>
</dbReference>
<proteinExistence type="predicted"/>